<evidence type="ECO:0000313" key="1">
    <source>
        <dbReference type="EMBL" id="PKA71530.1"/>
    </source>
</evidence>
<proteinExistence type="predicted"/>
<dbReference type="EMBL" id="PHHE01000001">
    <property type="protein sequence ID" value="PKA71530.1"/>
    <property type="molecule type" value="Genomic_DNA"/>
</dbReference>
<gene>
    <name evidence="1" type="ORF">ATI02_4514</name>
</gene>
<evidence type="ECO:0000313" key="2">
    <source>
        <dbReference type="Proteomes" id="UP000232455"/>
    </source>
</evidence>
<reference evidence="1 2" key="1">
    <citation type="submission" date="2017-11" db="EMBL/GenBank/DDBJ databases">
        <title>Genome sequencing of a diverse group of Pseudomonas species.</title>
        <authorList>
            <person name="Loper J."/>
        </authorList>
    </citation>
    <scope>NUCLEOTIDE SEQUENCE [LARGE SCALE GENOMIC DNA]</scope>
    <source>
        <strain evidence="1 2">LMG 25716</strain>
    </source>
</reference>
<name>A0ABX4Q437_9PSED</name>
<accession>A0ABX4Q437</accession>
<organism evidence="1 2">
    <name type="scientific">Pseudomonas baetica</name>
    <dbReference type="NCBI Taxonomy" id="674054"/>
    <lineage>
        <taxon>Bacteria</taxon>
        <taxon>Pseudomonadati</taxon>
        <taxon>Pseudomonadota</taxon>
        <taxon>Gammaproteobacteria</taxon>
        <taxon>Pseudomonadales</taxon>
        <taxon>Pseudomonadaceae</taxon>
        <taxon>Pseudomonas</taxon>
    </lineage>
</organism>
<protein>
    <submittedName>
        <fullName evidence="1">Uncharacterized protein</fullName>
    </submittedName>
</protein>
<dbReference type="Proteomes" id="UP000232455">
    <property type="component" value="Unassembled WGS sequence"/>
</dbReference>
<comment type="caution">
    <text evidence="1">The sequence shown here is derived from an EMBL/GenBank/DDBJ whole genome shotgun (WGS) entry which is preliminary data.</text>
</comment>
<sequence>MRTNATLHVHPACVSNKKMIEQLQSFSGCLVIIHNNKPKLIAKPQSSPFDPNGGGHAA</sequence>
<keyword evidence="2" id="KW-1185">Reference proteome</keyword>